<keyword evidence="9" id="KW-1185">Reference proteome</keyword>
<gene>
    <name evidence="8" type="ORF">WICPIJ_001761</name>
</gene>
<evidence type="ECO:0000256" key="5">
    <source>
        <dbReference type="ARBA" id="ARBA00023136"/>
    </source>
</evidence>
<feature type="transmembrane region" description="Helical" evidence="7">
    <location>
        <begin position="120"/>
        <end position="138"/>
    </location>
</feature>
<reference evidence="8" key="1">
    <citation type="journal article" date="2021" name="Open Biol.">
        <title>Shared evolutionary footprints suggest mitochondrial oxidative damage underlies multiple complex I losses in fungi.</title>
        <authorList>
            <person name="Schikora-Tamarit M.A."/>
            <person name="Marcet-Houben M."/>
            <person name="Nosek J."/>
            <person name="Gabaldon T."/>
        </authorList>
    </citation>
    <scope>NUCLEOTIDE SEQUENCE</scope>
    <source>
        <strain evidence="8">CBS2887</strain>
    </source>
</reference>
<protein>
    <recommendedName>
        <fullName evidence="10">Pore and endoplasmic reticulum protein of 33 kDa</fullName>
    </recommendedName>
</protein>
<organism evidence="8 9">
    <name type="scientific">Wickerhamomyces pijperi</name>
    <name type="common">Yeast</name>
    <name type="synonym">Pichia pijperi</name>
    <dbReference type="NCBI Taxonomy" id="599730"/>
    <lineage>
        <taxon>Eukaryota</taxon>
        <taxon>Fungi</taxon>
        <taxon>Dikarya</taxon>
        <taxon>Ascomycota</taxon>
        <taxon>Saccharomycotina</taxon>
        <taxon>Saccharomycetes</taxon>
        <taxon>Phaffomycetales</taxon>
        <taxon>Wickerhamomycetaceae</taxon>
        <taxon>Wickerhamomyces</taxon>
    </lineage>
</organism>
<keyword evidence="4 7" id="KW-1133">Transmembrane helix</keyword>
<sequence>MSSNSRNTNTTPRTNASANTNTNSSNSVATSTDFNTFLQLLKPRLTTPQFFWFVGHVSTLLNSAIYLFFSFFSTGISQRYYKYALMSIISTYLIVLYQVYKSSNAFSFFNLKNFTNNDNFQYLALALLWYLVSGYKVIGGGLYPFIIYSTFHVLNYFKNFILPILPSMTPQQKTLVQNYINHFVRTYNEQSLVASANLEVLVLVQLAIGSPLVLYYLLTNFWLAIINIIVIVQFVAFMKLRYRQSKYTKGTFDGTVYKLDAFMNSGTVPLQFVQTYANLKLQVTQLIARIPF</sequence>
<dbReference type="GO" id="GO:0005783">
    <property type="term" value="C:endoplasmic reticulum"/>
    <property type="evidence" value="ECO:0007669"/>
    <property type="project" value="TreeGrafter"/>
</dbReference>
<feature type="region of interest" description="Disordered" evidence="6">
    <location>
        <begin position="1"/>
        <end position="27"/>
    </location>
</feature>
<evidence type="ECO:0000313" key="9">
    <source>
        <dbReference type="Proteomes" id="UP000774326"/>
    </source>
</evidence>
<reference evidence="8" key="2">
    <citation type="submission" date="2021-01" db="EMBL/GenBank/DDBJ databases">
        <authorList>
            <person name="Schikora-Tamarit M.A."/>
        </authorList>
    </citation>
    <scope>NUCLEOTIDE SEQUENCE</scope>
    <source>
        <strain evidence="8">CBS2887</strain>
    </source>
</reference>
<name>A0A9P8TQE9_WICPI</name>
<evidence type="ECO:0000256" key="6">
    <source>
        <dbReference type="SAM" id="MobiDB-lite"/>
    </source>
</evidence>
<dbReference type="InterPro" id="IPR051645">
    <property type="entry name" value="PER33/POM33_regulator"/>
</dbReference>
<feature type="transmembrane region" description="Helical" evidence="7">
    <location>
        <begin position="50"/>
        <end position="69"/>
    </location>
</feature>
<dbReference type="AlphaFoldDB" id="A0A9P8TQE9"/>
<dbReference type="GO" id="GO:0071786">
    <property type="term" value="P:endoplasmic reticulum tubular network organization"/>
    <property type="evidence" value="ECO:0007669"/>
    <property type="project" value="TreeGrafter"/>
</dbReference>
<dbReference type="Pfam" id="PF03661">
    <property type="entry name" value="TMEM33_Pom33"/>
    <property type="match status" value="1"/>
</dbReference>
<dbReference type="GO" id="GO:0061024">
    <property type="term" value="P:membrane organization"/>
    <property type="evidence" value="ECO:0007669"/>
    <property type="project" value="TreeGrafter"/>
</dbReference>
<dbReference type="OrthoDB" id="5581259at2759"/>
<evidence type="ECO:0000256" key="1">
    <source>
        <dbReference type="ARBA" id="ARBA00004141"/>
    </source>
</evidence>
<evidence type="ECO:0000256" key="3">
    <source>
        <dbReference type="ARBA" id="ARBA00022692"/>
    </source>
</evidence>
<evidence type="ECO:0008006" key="10">
    <source>
        <dbReference type="Google" id="ProtNLM"/>
    </source>
</evidence>
<dbReference type="InterPro" id="IPR005344">
    <property type="entry name" value="TMEM33/Pom33"/>
</dbReference>
<keyword evidence="3 7" id="KW-0812">Transmembrane</keyword>
<accession>A0A9P8TQE9</accession>
<dbReference type="GO" id="GO:0016020">
    <property type="term" value="C:membrane"/>
    <property type="evidence" value="ECO:0007669"/>
    <property type="project" value="UniProtKB-SubCell"/>
</dbReference>
<evidence type="ECO:0000313" key="8">
    <source>
        <dbReference type="EMBL" id="KAH3687245.1"/>
    </source>
</evidence>
<dbReference type="PANTHER" id="PTHR12703">
    <property type="entry name" value="TRANSMEMBRANE PROTEIN 33"/>
    <property type="match status" value="1"/>
</dbReference>
<dbReference type="Proteomes" id="UP000774326">
    <property type="component" value="Unassembled WGS sequence"/>
</dbReference>
<evidence type="ECO:0000256" key="2">
    <source>
        <dbReference type="ARBA" id="ARBA00007322"/>
    </source>
</evidence>
<comment type="similarity">
    <text evidence="2">Belongs to the PER33/POM33 family.</text>
</comment>
<feature type="transmembrane region" description="Helical" evidence="7">
    <location>
        <begin position="213"/>
        <end position="237"/>
    </location>
</feature>
<dbReference type="PANTHER" id="PTHR12703:SF4">
    <property type="entry name" value="TRANSMEMBRANE PROTEIN 33"/>
    <property type="match status" value="1"/>
</dbReference>
<feature type="transmembrane region" description="Helical" evidence="7">
    <location>
        <begin position="81"/>
        <end position="100"/>
    </location>
</feature>
<dbReference type="EMBL" id="JAEUBG010000897">
    <property type="protein sequence ID" value="KAH3687245.1"/>
    <property type="molecule type" value="Genomic_DNA"/>
</dbReference>
<proteinExistence type="inferred from homology"/>
<evidence type="ECO:0000256" key="4">
    <source>
        <dbReference type="ARBA" id="ARBA00022989"/>
    </source>
</evidence>
<comment type="subcellular location">
    <subcellularLocation>
        <location evidence="1">Membrane</location>
        <topology evidence="1">Multi-pass membrane protein</topology>
    </subcellularLocation>
</comment>
<comment type="caution">
    <text evidence="8">The sequence shown here is derived from an EMBL/GenBank/DDBJ whole genome shotgun (WGS) entry which is preliminary data.</text>
</comment>
<keyword evidence="5 7" id="KW-0472">Membrane</keyword>
<evidence type="ECO:0000256" key="7">
    <source>
        <dbReference type="SAM" id="Phobius"/>
    </source>
</evidence>